<dbReference type="GO" id="GO:0003700">
    <property type="term" value="F:DNA-binding transcription factor activity"/>
    <property type="evidence" value="ECO:0007669"/>
    <property type="project" value="InterPro"/>
</dbReference>
<evidence type="ECO:0000256" key="13">
    <source>
        <dbReference type="ARBA" id="ARBA00023163"/>
    </source>
</evidence>
<evidence type="ECO:0000256" key="3">
    <source>
        <dbReference type="ARBA" id="ARBA00022490"/>
    </source>
</evidence>
<comment type="function">
    <text evidence="14 15">May play the central regulatory role in sporulation. It may be an element of the effector pathway responsible for the activation of sporulation genes in response to nutritional stress. Spo0A may act in concert with spo0H (a sigma factor) to control the expression of some genes that are critical to the sporulation process.</text>
</comment>
<dbReference type="GO" id="GO:0000156">
    <property type="term" value="F:phosphorelay response regulator activity"/>
    <property type="evidence" value="ECO:0007669"/>
    <property type="project" value="TreeGrafter"/>
</dbReference>
<dbReference type="SUPFAM" id="SSF52172">
    <property type="entry name" value="CheY-like"/>
    <property type="match status" value="1"/>
</dbReference>
<reference evidence="20" key="1">
    <citation type="submission" date="2019-04" db="EMBL/GenBank/DDBJ databases">
        <title>Evolution of Biomass-Degrading Anaerobic Consortia Revealed by Metagenomics.</title>
        <authorList>
            <person name="Peng X."/>
        </authorList>
    </citation>
    <scope>NUCLEOTIDE SEQUENCE</scope>
    <source>
        <strain evidence="20">SIG254</strain>
    </source>
</reference>
<keyword evidence="3 15" id="KW-0963">Cytoplasm</keyword>
<evidence type="ECO:0000256" key="6">
    <source>
        <dbReference type="ARBA" id="ARBA00022723"/>
    </source>
</evidence>
<proteinExistence type="predicted"/>
<evidence type="ECO:0000256" key="12">
    <source>
        <dbReference type="ARBA" id="ARBA00023159"/>
    </source>
</evidence>
<keyword evidence="5 17" id="KW-0597">Phosphoprotein</keyword>
<dbReference type="InterPro" id="IPR039420">
    <property type="entry name" value="WalR-like"/>
</dbReference>
<dbReference type="CDD" id="cd17561">
    <property type="entry name" value="REC_Spo0A"/>
    <property type="match status" value="1"/>
</dbReference>
<keyword evidence="13 15" id="KW-0804">Transcription</keyword>
<dbReference type="SMART" id="SM00448">
    <property type="entry name" value="REC"/>
    <property type="match status" value="1"/>
</dbReference>
<dbReference type="AlphaFoldDB" id="A0A927ZLN5"/>
<feature type="domain" description="Response regulatory" evidence="19">
    <location>
        <begin position="7"/>
        <end position="125"/>
    </location>
</feature>
<dbReference type="FunFam" id="1.10.10.10:FF:000107">
    <property type="entry name" value="Stage 0 sporulation protein A"/>
    <property type="match status" value="1"/>
</dbReference>
<dbReference type="Gene3D" id="1.10.10.10">
    <property type="entry name" value="Winged helix-like DNA-binding domain superfamily/Winged helix DNA-binding domain"/>
    <property type="match status" value="1"/>
</dbReference>
<dbReference type="PIRSF" id="PIRSF002937">
    <property type="entry name" value="Res_reg_Spo0A"/>
    <property type="match status" value="1"/>
</dbReference>
<gene>
    <name evidence="20" type="primary">spo0A</name>
    <name evidence="20" type="ORF">E7215_15855</name>
</gene>
<evidence type="ECO:0000256" key="18">
    <source>
        <dbReference type="SAM" id="MobiDB-lite"/>
    </source>
</evidence>
<evidence type="ECO:0000256" key="1">
    <source>
        <dbReference type="ARBA" id="ARBA00004496"/>
    </source>
</evidence>
<keyword evidence="4 15" id="KW-0678">Repressor</keyword>
<name>A0A927ZLN5_9CLOT</name>
<evidence type="ECO:0000256" key="2">
    <source>
        <dbReference type="ARBA" id="ARBA00018672"/>
    </source>
</evidence>
<protein>
    <recommendedName>
        <fullName evidence="2 15">Stage 0 sporulation protein A homolog</fullName>
    </recommendedName>
</protein>
<comment type="cofactor">
    <cofactor evidence="15 16">
        <name>Ca(2+)</name>
        <dbReference type="ChEBI" id="CHEBI:29108"/>
    </cofactor>
    <text evidence="15 16">Binds 1 Ca(2+) ion per subunit.</text>
</comment>
<comment type="caution">
    <text evidence="20">The sequence shown here is derived from an EMBL/GenBank/DDBJ whole genome shotgun (WGS) entry which is preliminary data.</text>
</comment>
<dbReference type="PANTHER" id="PTHR48111">
    <property type="entry name" value="REGULATOR OF RPOS"/>
    <property type="match status" value="1"/>
</dbReference>
<accession>A0A927ZLN5</accession>
<dbReference type="PANTHER" id="PTHR48111:SF1">
    <property type="entry name" value="TWO-COMPONENT RESPONSE REGULATOR ORR33"/>
    <property type="match status" value="1"/>
</dbReference>
<keyword evidence="6 15" id="KW-0479">Metal-binding</keyword>
<dbReference type="InterPro" id="IPR001789">
    <property type="entry name" value="Sig_transdc_resp-reg_receiver"/>
</dbReference>
<dbReference type="GO" id="GO:0032993">
    <property type="term" value="C:protein-DNA complex"/>
    <property type="evidence" value="ECO:0007669"/>
    <property type="project" value="TreeGrafter"/>
</dbReference>
<feature type="modified residue" description="4-aspartylphosphate" evidence="17">
    <location>
        <position position="58"/>
    </location>
</feature>
<evidence type="ECO:0000256" key="17">
    <source>
        <dbReference type="PROSITE-ProRule" id="PRU00169"/>
    </source>
</evidence>
<evidence type="ECO:0000259" key="19">
    <source>
        <dbReference type="PROSITE" id="PS50110"/>
    </source>
</evidence>
<evidence type="ECO:0000256" key="9">
    <source>
        <dbReference type="ARBA" id="ARBA00023012"/>
    </source>
</evidence>
<evidence type="ECO:0000256" key="8">
    <source>
        <dbReference type="ARBA" id="ARBA00022969"/>
    </source>
</evidence>
<evidence type="ECO:0000256" key="15">
    <source>
        <dbReference type="PIRNR" id="PIRNR002937"/>
    </source>
</evidence>
<keyword evidence="7 15" id="KW-0106">Calcium</keyword>
<dbReference type="GO" id="GO:0005829">
    <property type="term" value="C:cytosol"/>
    <property type="evidence" value="ECO:0007669"/>
    <property type="project" value="TreeGrafter"/>
</dbReference>
<evidence type="ECO:0000256" key="10">
    <source>
        <dbReference type="ARBA" id="ARBA00023015"/>
    </source>
</evidence>
<dbReference type="GO" id="GO:0005509">
    <property type="term" value="F:calcium ion binding"/>
    <property type="evidence" value="ECO:0007669"/>
    <property type="project" value="UniProtKB-UniRule"/>
</dbReference>
<feature type="binding site" evidence="16">
    <location>
        <position position="58"/>
    </location>
    <ligand>
        <name>Ca(2+)</name>
        <dbReference type="ChEBI" id="CHEBI:29108"/>
    </ligand>
</feature>
<dbReference type="InterPro" id="IPR012052">
    <property type="entry name" value="Spore_0_A"/>
</dbReference>
<dbReference type="GO" id="GO:0030435">
    <property type="term" value="P:sporulation resulting in formation of a cellular spore"/>
    <property type="evidence" value="ECO:0007669"/>
    <property type="project" value="UniProtKB-UniRule"/>
</dbReference>
<dbReference type="SUPFAM" id="SSF46894">
    <property type="entry name" value="C-terminal effector domain of the bipartite response regulators"/>
    <property type="match status" value="1"/>
</dbReference>
<feature type="binding site" evidence="16">
    <location>
        <position position="12"/>
    </location>
    <ligand>
        <name>Ca(2+)</name>
        <dbReference type="ChEBI" id="CHEBI:29108"/>
    </ligand>
</feature>
<evidence type="ECO:0000256" key="14">
    <source>
        <dbReference type="ARBA" id="ARBA00024867"/>
    </source>
</evidence>
<evidence type="ECO:0000256" key="16">
    <source>
        <dbReference type="PIRSR" id="PIRSR002937-1"/>
    </source>
</evidence>
<dbReference type="PROSITE" id="PS50110">
    <property type="entry name" value="RESPONSE_REGULATORY"/>
    <property type="match status" value="1"/>
</dbReference>
<sequence length="277" mass="30913">MEQRSINVLIADDNKEFCNILSDYFLSQKDINVVGVAKDGVEVLELIEQTNPDLVVLDIIMPHLDGLGVLERLNTMNLNPMPRIIILSAVGQDKITQRAISLGADYYVVKPFDMDVLSNRIRDMFNNSISSDTVRKTPVTNTTSSSSLMMDAKPKSNSGSMDLESEITNIIHEIGVPAHIKGYMYLREAITLVVNDIELLSAVTKELYPAIAKKYNTTASRVERAIRHAIEVAWGRGQVDTINKLFGYTIHNEKGKPTNSEFIAMVADKLRLKNKVC</sequence>
<dbReference type="InterPro" id="IPR016032">
    <property type="entry name" value="Sig_transdc_resp-reg_C-effctor"/>
</dbReference>
<evidence type="ECO:0000256" key="5">
    <source>
        <dbReference type="ARBA" id="ARBA00022553"/>
    </source>
</evidence>
<dbReference type="GO" id="GO:0051606">
    <property type="term" value="P:detection of stimulus"/>
    <property type="evidence" value="ECO:0007669"/>
    <property type="project" value="UniProtKB-UniRule"/>
</dbReference>
<keyword evidence="9 15" id="KW-0902">Two-component regulatory system</keyword>
<evidence type="ECO:0000313" key="20">
    <source>
        <dbReference type="EMBL" id="MBE6061619.1"/>
    </source>
</evidence>
<dbReference type="Pfam" id="PF00072">
    <property type="entry name" value="Response_reg"/>
    <property type="match status" value="1"/>
</dbReference>
<keyword evidence="10 15" id="KW-0805">Transcription regulation</keyword>
<keyword evidence="11 15" id="KW-0238">DNA-binding</keyword>
<dbReference type="InterPro" id="IPR036388">
    <property type="entry name" value="WH-like_DNA-bd_sf"/>
</dbReference>
<organism evidence="20 21">
    <name type="scientific">Clostridium sulfidigenes</name>
    <dbReference type="NCBI Taxonomy" id="318464"/>
    <lineage>
        <taxon>Bacteria</taxon>
        <taxon>Bacillati</taxon>
        <taxon>Bacillota</taxon>
        <taxon>Clostridia</taxon>
        <taxon>Eubacteriales</taxon>
        <taxon>Clostridiaceae</taxon>
        <taxon>Clostridium</taxon>
    </lineage>
</organism>
<keyword evidence="12 15" id="KW-0010">Activator</keyword>
<evidence type="ECO:0000256" key="7">
    <source>
        <dbReference type="ARBA" id="ARBA00022837"/>
    </source>
</evidence>
<dbReference type="GO" id="GO:0042173">
    <property type="term" value="P:regulation of sporulation resulting in formation of a cellular spore"/>
    <property type="evidence" value="ECO:0007669"/>
    <property type="project" value="InterPro"/>
</dbReference>
<dbReference type="Gene3D" id="3.40.50.2300">
    <property type="match status" value="1"/>
</dbReference>
<dbReference type="Proteomes" id="UP000768462">
    <property type="component" value="Unassembled WGS sequence"/>
</dbReference>
<evidence type="ECO:0000313" key="21">
    <source>
        <dbReference type="Proteomes" id="UP000768462"/>
    </source>
</evidence>
<feature type="region of interest" description="Disordered" evidence="18">
    <location>
        <begin position="134"/>
        <end position="155"/>
    </location>
</feature>
<evidence type="ECO:0000256" key="4">
    <source>
        <dbReference type="ARBA" id="ARBA00022491"/>
    </source>
</evidence>
<dbReference type="NCBIfam" id="TIGR02875">
    <property type="entry name" value="spore_0_A"/>
    <property type="match status" value="1"/>
</dbReference>
<dbReference type="GO" id="GO:0000976">
    <property type="term" value="F:transcription cis-regulatory region binding"/>
    <property type="evidence" value="ECO:0007669"/>
    <property type="project" value="TreeGrafter"/>
</dbReference>
<keyword evidence="8 15" id="KW-0749">Sporulation</keyword>
<dbReference type="EMBL" id="SVCM01000185">
    <property type="protein sequence ID" value="MBE6061619.1"/>
    <property type="molecule type" value="Genomic_DNA"/>
</dbReference>
<dbReference type="InterPro" id="IPR011006">
    <property type="entry name" value="CheY-like_superfamily"/>
</dbReference>
<feature type="binding site" evidence="16">
    <location>
        <position position="13"/>
    </location>
    <ligand>
        <name>Ca(2+)</name>
        <dbReference type="ChEBI" id="CHEBI:29108"/>
    </ligand>
</feature>
<dbReference type="Pfam" id="PF08769">
    <property type="entry name" value="Spo0A_C"/>
    <property type="match status" value="1"/>
</dbReference>
<comment type="subcellular location">
    <subcellularLocation>
        <location evidence="1 15">Cytoplasm</location>
    </subcellularLocation>
</comment>
<evidence type="ECO:0000256" key="11">
    <source>
        <dbReference type="ARBA" id="ARBA00023125"/>
    </source>
</evidence>
<feature type="compositionally biased region" description="Polar residues" evidence="18">
    <location>
        <begin position="134"/>
        <end position="148"/>
    </location>
</feature>
<dbReference type="InterPro" id="IPR014879">
    <property type="entry name" value="Spo0A_C"/>
</dbReference>